<dbReference type="Gene3D" id="3.90.550.10">
    <property type="entry name" value="Spore Coat Polysaccharide Biosynthesis Protein SpsA, Chain A"/>
    <property type="match status" value="1"/>
</dbReference>
<reference evidence="3 4" key="1">
    <citation type="submission" date="2020-03" db="EMBL/GenBank/DDBJ databases">
        <title>Leucobacter sp. nov., isolated from beetles.</title>
        <authorList>
            <person name="Hyun D.-W."/>
            <person name="Bae J.-W."/>
        </authorList>
    </citation>
    <scope>NUCLEOTIDE SEQUENCE [LARGE SCALE GENOMIC DNA]</scope>
    <source>
        <strain evidence="3 4">HDW9A</strain>
    </source>
</reference>
<proteinExistence type="predicted"/>
<protein>
    <submittedName>
        <fullName evidence="3">Glycosyltransferase family 2 protein</fullName>
    </submittedName>
</protein>
<evidence type="ECO:0000259" key="1">
    <source>
        <dbReference type="Pfam" id="PF00535"/>
    </source>
</evidence>
<dbReference type="CDD" id="cd00761">
    <property type="entry name" value="Glyco_tranf_GTA_type"/>
    <property type="match status" value="1"/>
</dbReference>
<dbReference type="InterPro" id="IPR001173">
    <property type="entry name" value="Glyco_trans_2-like"/>
</dbReference>
<dbReference type="Pfam" id="PF00535">
    <property type="entry name" value="Glycos_transf_2"/>
    <property type="match status" value="1"/>
</dbReference>
<feature type="domain" description="Glycosyltransferase 2-like" evidence="1">
    <location>
        <begin position="3"/>
        <end position="57"/>
    </location>
</feature>
<dbReference type="Pfam" id="PF22181">
    <property type="entry name" value="TarS_linker"/>
    <property type="match status" value="1"/>
</dbReference>
<name>A0ABX6JZE4_9MICO</name>
<evidence type="ECO:0000313" key="3">
    <source>
        <dbReference type="EMBL" id="QIM19692.1"/>
    </source>
</evidence>
<feature type="domain" description="TarS/TarP linker" evidence="2">
    <location>
        <begin position="148"/>
        <end position="247"/>
    </location>
</feature>
<dbReference type="InterPro" id="IPR029044">
    <property type="entry name" value="Nucleotide-diphossugar_trans"/>
</dbReference>
<organism evidence="3 4">
    <name type="scientific">Leucobacter coleopterorum</name>
    <dbReference type="NCBI Taxonomy" id="2714933"/>
    <lineage>
        <taxon>Bacteria</taxon>
        <taxon>Bacillati</taxon>
        <taxon>Actinomycetota</taxon>
        <taxon>Actinomycetes</taxon>
        <taxon>Micrococcales</taxon>
        <taxon>Microbacteriaceae</taxon>
        <taxon>Leucobacter</taxon>
    </lineage>
</organism>
<dbReference type="SUPFAM" id="SSF53448">
    <property type="entry name" value="Nucleotide-diphospho-sugar transferases"/>
    <property type="match status" value="1"/>
</dbReference>
<accession>A0ABX6JZE4</accession>
<evidence type="ECO:0000313" key="4">
    <source>
        <dbReference type="Proteomes" id="UP000503441"/>
    </source>
</evidence>
<keyword evidence="4" id="KW-1185">Reference proteome</keyword>
<dbReference type="Proteomes" id="UP000503441">
    <property type="component" value="Chromosome"/>
</dbReference>
<evidence type="ECO:0000259" key="2">
    <source>
        <dbReference type="Pfam" id="PF22181"/>
    </source>
</evidence>
<dbReference type="EMBL" id="CP049933">
    <property type="protein sequence ID" value="QIM19692.1"/>
    <property type="molecule type" value="Genomic_DNA"/>
</dbReference>
<sequence length="430" mass="48564">MAGYARNRGLDIARGTFVMFMDSDDTLARNALSAMVNMAEDRQADIVIPRFQGTGGRQVQGLFLSFPEGDIGLPRAMETLSPQKLFRRSMIEQDQLRFPEGKVRLEDGIFITRAYTIARRITFCGTGPLYFIAERDDGQNISARPIDPDNYVSSCRKIAELLRDGVPDAKRSERLIRQFFSRKGLRFYAAKRWLKFDAERKQRWVTLHQQFLRDFVPSESDALIQNVTDRRKVMLIRAGDVIGLDRLIAAEQELVHTNQYLGGTHGTYGVELLVAVTPEDPTSILGQSRTPSAWRLNLARLVHRVLRPFFGHHFARGLSRKLSQIAVGRAPGAYLMLAGRRVRNAIAVPGRLVGAQNGSLHFRFVLPEELLRRFPGERVDMWTIAEVHPNLSGRQTRVRTAPLKKGQKLGGLAYATNQGNLSLDLRKKRG</sequence>
<gene>
    <name evidence="3" type="ORF">G7066_06150</name>
</gene>
<dbReference type="InterPro" id="IPR054028">
    <property type="entry name" value="TarS/TarP_linker"/>
</dbReference>